<comment type="caution">
    <text evidence="9">The sequence shown here is derived from an EMBL/GenBank/DDBJ whole genome shotgun (WGS) entry which is preliminary data.</text>
</comment>
<proteinExistence type="inferred from homology"/>
<evidence type="ECO:0000259" key="8">
    <source>
        <dbReference type="Pfam" id="PF20684"/>
    </source>
</evidence>
<protein>
    <recommendedName>
        <fullName evidence="8">Rhodopsin domain-containing protein</fullName>
    </recommendedName>
</protein>
<evidence type="ECO:0000256" key="4">
    <source>
        <dbReference type="ARBA" id="ARBA00023136"/>
    </source>
</evidence>
<keyword evidence="2 7" id="KW-0812">Transmembrane</keyword>
<evidence type="ECO:0000256" key="1">
    <source>
        <dbReference type="ARBA" id="ARBA00004141"/>
    </source>
</evidence>
<dbReference type="GO" id="GO:0016020">
    <property type="term" value="C:membrane"/>
    <property type="evidence" value="ECO:0007669"/>
    <property type="project" value="UniProtKB-SubCell"/>
</dbReference>
<dbReference type="EMBL" id="CAJPDR010000003">
    <property type="protein sequence ID" value="CAF9904025.1"/>
    <property type="molecule type" value="Genomic_DNA"/>
</dbReference>
<evidence type="ECO:0000313" key="10">
    <source>
        <dbReference type="Proteomes" id="UP000664203"/>
    </source>
</evidence>
<accession>A0A8H3I5F8</accession>
<keyword evidence="3 7" id="KW-1133">Transmembrane helix</keyword>
<feature type="transmembrane region" description="Helical" evidence="7">
    <location>
        <begin position="172"/>
        <end position="198"/>
    </location>
</feature>
<feature type="transmembrane region" description="Helical" evidence="7">
    <location>
        <begin position="47"/>
        <end position="67"/>
    </location>
</feature>
<keyword evidence="4 7" id="KW-0472">Membrane</keyword>
<evidence type="ECO:0000256" key="5">
    <source>
        <dbReference type="ARBA" id="ARBA00038359"/>
    </source>
</evidence>
<dbReference type="InterPro" id="IPR049326">
    <property type="entry name" value="Rhodopsin_dom_fungi"/>
</dbReference>
<organism evidence="9 10">
    <name type="scientific">Alectoria fallacina</name>
    <dbReference type="NCBI Taxonomy" id="1903189"/>
    <lineage>
        <taxon>Eukaryota</taxon>
        <taxon>Fungi</taxon>
        <taxon>Dikarya</taxon>
        <taxon>Ascomycota</taxon>
        <taxon>Pezizomycotina</taxon>
        <taxon>Lecanoromycetes</taxon>
        <taxon>OSLEUM clade</taxon>
        <taxon>Lecanoromycetidae</taxon>
        <taxon>Lecanorales</taxon>
        <taxon>Lecanorineae</taxon>
        <taxon>Parmeliaceae</taxon>
        <taxon>Alectoria</taxon>
    </lineage>
</organism>
<gene>
    <name evidence="9" type="ORF">ALECFALPRED_004807</name>
</gene>
<dbReference type="PANTHER" id="PTHR33048:SF47">
    <property type="entry name" value="INTEGRAL MEMBRANE PROTEIN-RELATED"/>
    <property type="match status" value="1"/>
</dbReference>
<dbReference type="Proteomes" id="UP000664203">
    <property type="component" value="Unassembled WGS sequence"/>
</dbReference>
<evidence type="ECO:0000256" key="6">
    <source>
        <dbReference type="SAM" id="MobiDB-lite"/>
    </source>
</evidence>
<dbReference type="PANTHER" id="PTHR33048">
    <property type="entry name" value="PTH11-LIKE INTEGRAL MEMBRANE PROTEIN (AFU_ORTHOLOGUE AFUA_5G11245)"/>
    <property type="match status" value="1"/>
</dbReference>
<comment type="subcellular location">
    <subcellularLocation>
        <location evidence="1">Membrane</location>
        <topology evidence="1">Multi-pass membrane protein</topology>
    </subcellularLocation>
</comment>
<dbReference type="Pfam" id="PF20684">
    <property type="entry name" value="Fung_rhodopsin"/>
    <property type="match status" value="1"/>
</dbReference>
<feature type="transmembrane region" description="Helical" evidence="7">
    <location>
        <begin position="126"/>
        <end position="147"/>
    </location>
</feature>
<dbReference type="InterPro" id="IPR052337">
    <property type="entry name" value="SAT4-like"/>
</dbReference>
<dbReference type="OrthoDB" id="10017208at2759"/>
<reference evidence="9" key="1">
    <citation type="submission" date="2021-03" db="EMBL/GenBank/DDBJ databases">
        <authorList>
            <person name="Tagirdzhanova G."/>
        </authorList>
    </citation>
    <scope>NUCLEOTIDE SEQUENCE</scope>
</reference>
<feature type="region of interest" description="Disordered" evidence="6">
    <location>
        <begin position="284"/>
        <end position="314"/>
    </location>
</feature>
<name>A0A8H3I5F8_9LECA</name>
<feature type="transmembrane region" description="Helical" evidence="7">
    <location>
        <begin position="210"/>
        <end position="231"/>
    </location>
</feature>
<feature type="transmembrane region" description="Helical" evidence="7">
    <location>
        <begin position="12"/>
        <end position="35"/>
    </location>
</feature>
<evidence type="ECO:0000256" key="3">
    <source>
        <dbReference type="ARBA" id="ARBA00022989"/>
    </source>
</evidence>
<feature type="transmembrane region" description="Helical" evidence="7">
    <location>
        <begin position="87"/>
        <end position="114"/>
    </location>
</feature>
<evidence type="ECO:0000256" key="7">
    <source>
        <dbReference type="SAM" id="Phobius"/>
    </source>
</evidence>
<evidence type="ECO:0000256" key="2">
    <source>
        <dbReference type="ARBA" id="ARBA00022692"/>
    </source>
</evidence>
<evidence type="ECO:0000313" key="9">
    <source>
        <dbReference type="EMBL" id="CAF9904025.1"/>
    </source>
</evidence>
<dbReference type="AlphaFoldDB" id="A0A8H3I5F8"/>
<sequence length="369" mass="40146">MTPSNLYYSESFKIITVNVVTLVVAILAVLLRLVSRRLSAAHFGWDDGLIVVGLVLTFGSSAFNFVAADHGAGKHQAIVSKRDQVVLAQIIYGIEILYGPLVTAIKCSILMLYLRLFGVRPAFRKTIFVMLALVVAWCVAVFFAAIFQASPPKLLWTTNLKDLPKGAHHIDLSAYLIGTAVPNVVMDFAILFLPMGIVWQLQISKRRKTALSAVFAVGTFVCGVSIIRAHAVATVSFTDRTYAYASTLIWSAVEVNVGITCGCLPVLQPVVQKLFGKVLGSTDHHHRSKYANDSGRPLRGAKSTTQDSAAGGAAGGPFRRLDENLVQVQGNPPRNCTWASASTPVEREVQMNAIHVKSDVELDRRIEEV</sequence>
<comment type="similarity">
    <text evidence="5">Belongs to the SAT4 family.</text>
</comment>
<feature type="domain" description="Rhodopsin" evidence="8">
    <location>
        <begin position="31"/>
        <end position="273"/>
    </location>
</feature>
<keyword evidence="10" id="KW-1185">Reference proteome</keyword>